<dbReference type="InterPro" id="IPR000390">
    <property type="entry name" value="Small_drug/metabolite_transptr"/>
</dbReference>
<proteinExistence type="inferred from homology"/>
<dbReference type="Proteomes" id="UP000640274">
    <property type="component" value="Unassembled WGS sequence"/>
</dbReference>
<dbReference type="GO" id="GO:0022857">
    <property type="term" value="F:transmembrane transporter activity"/>
    <property type="evidence" value="ECO:0007669"/>
    <property type="project" value="InterPro"/>
</dbReference>
<dbReference type="FunFam" id="1.10.3730.20:FF:000001">
    <property type="entry name" value="Quaternary ammonium compound resistance transporter SugE"/>
    <property type="match status" value="1"/>
</dbReference>
<evidence type="ECO:0000256" key="5">
    <source>
        <dbReference type="ARBA" id="ARBA00022989"/>
    </source>
</evidence>
<evidence type="ECO:0000313" key="9">
    <source>
        <dbReference type="EMBL" id="MBJ6362150.1"/>
    </source>
</evidence>
<dbReference type="SUPFAM" id="SSF103481">
    <property type="entry name" value="Multidrug resistance efflux transporter EmrE"/>
    <property type="match status" value="1"/>
</dbReference>
<keyword evidence="2" id="KW-0813">Transport</keyword>
<keyword evidence="3" id="KW-1003">Cell membrane</keyword>
<keyword evidence="5 8" id="KW-1133">Transmembrane helix</keyword>
<evidence type="ECO:0000256" key="4">
    <source>
        <dbReference type="ARBA" id="ARBA00022692"/>
    </source>
</evidence>
<dbReference type="GO" id="GO:0005886">
    <property type="term" value="C:plasma membrane"/>
    <property type="evidence" value="ECO:0007669"/>
    <property type="project" value="UniProtKB-SubCell"/>
</dbReference>
<evidence type="ECO:0000256" key="7">
    <source>
        <dbReference type="RuleBase" id="RU003942"/>
    </source>
</evidence>
<evidence type="ECO:0000256" key="3">
    <source>
        <dbReference type="ARBA" id="ARBA00022475"/>
    </source>
</evidence>
<feature type="transmembrane region" description="Helical" evidence="8">
    <location>
        <begin position="63"/>
        <end position="84"/>
    </location>
</feature>
<dbReference type="AlphaFoldDB" id="A0A934J865"/>
<evidence type="ECO:0000313" key="10">
    <source>
        <dbReference type="Proteomes" id="UP000640274"/>
    </source>
</evidence>
<dbReference type="Pfam" id="PF00893">
    <property type="entry name" value="Multi_Drug_Res"/>
    <property type="match status" value="1"/>
</dbReference>
<comment type="similarity">
    <text evidence="7">Belongs to the drug/metabolite transporter (DMT) superfamily. Small multidrug resistance (SMR) (TC 2.A.7.1) family.</text>
</comment>
<evidence type="ECO:0000256" key="1">
    <source>
        <dbReference type="ARBA" id="ARBA00004651"/>
    </source>
</evidence>
<protein>
    <submittedName>
        <fullName evidence="9">Multidrug efflux SMR transporter</fullName>
    </submittedName>
</protein>
<accession>A0A934J865</accession>
<keyword evidence="10" id="KW-1185">Reference proteome</keyword>
<dbReference type="Gene3D" id="1.10.3730.20">
    <property type="match status" value="1"/>
</dbReference>
<organism evidence="9 10">
    <name type="scientific">Paenibacillus roseus</name>
    <dbReference type="NCBI Taxonomy" id="2798579"/>
    <lineage>
        <taxon>Bacteria</taxon>
        <taxon>Bacillati</taxon>
        <taxon>Bacillota</taxon>
        <taxon>Bacilli</taxon>
        <taxon>Bacillales</taxon>
        <taxon>Paenibacillaceae</taxon>
        <taxon>Paenibacillus</taxon>
    </lineage>
</organism>
<sequence>MKDGIGWGWLFLILAIGFELSGTISMKLSQGFTKLWPSILMFVCYGISFTSLNFALHSFKISVAYAIWSGAGIILITVAGVFFFSERLSLASLLWSGVIVAGVVGLNLSAKVH</sequence>
<dbReference type="InterPro" id="IPR045324">
    <property type="entry name" value="Small_multidrug_res"/>
</dbReference>
<dbReference type="InterPro" id="IPR037185">
    <property type="entry name" value="EmrE-like"/>
</dbReference>
<dbReference type="RefSeq" id="WP_199019687.1">
    <property type="nucleotide sequence ID" value="NZ_JAELUP010000065.1"/>
</dbReference>
<dbReference type="PANTHER" id="PTHR30561:SF1">
    <property type="entry name" value="MULTIDRUG TRANSPORTER EMRE"/>
    <property type="match status" value="1"/>
</dbReference>
<dbReference type="EMBL" id="JAELUP010000065">
    <property type="protein sequence ID" value="MBJ6362150.1"/>
    <property type="molecule type" value="Genomic_DNA"/>
</dbReference>
<evidence type="ECO:0000256" key="2">
    <source>
        <dbReference type="ARBA" id="ARBA00022448"/>
    </source>
</evidence>
<keyword evidence="4 7" id="KW-0812">Transmembrane</keyword>
<keyword evidence="6 8" id="KW-0472">Membrane</keyword>
<feature type="transmembrane region" description="Helical" evidence="8">
    <location>
        <begin position="7"/>
        <end position="29"/>
    </location>
</feature>
<dbReference type="PANTHER" id="PTHR30561">
    <property type="entry name" value="SMR FAMILY PROTON-DEPENDENT DRUG EFFLUX TRANSPORTER SUGE"/>
    <property type="match status" value="1"/>
</dbReference>
<comment type="subcellular location">
    <subcellularLocation>
        <location evidence="1 7">Cell membrane</location>
        <topology evidence="1 7">Multi-pass membrane protein</topology>
    </subcellularLocation>
</comment>
<evidence type="ECO:0000256" key="6">
    <source>
        <dbReference type="ARBA" id="ARBA00023136"/>
    </source>
</evidence>
<feature type="transmembrane region" description="Helical" evidence="8">
    <location>
        <begin position="35"/>
        <end position="56"/>
    </location>
</feature>
<gene>
    <name evidence="9" type="ORF">JFN88_12820</name>
</gene>
<feature type="transmembrane region" description="Helical" evidence="8">
    <location>
        <begin position="90"/>
        <end position="110"/>
    </location>
</feature>
<reference evidence="9" key="1">
    <citation type="submission" date="2020-12" db="EMBL/GenBank/DDBJ databases">
        <authorList>
            <person name="Huq M.A."/>
        </authorList>
    </citation>
    <scope>NUCLEOTIDE SEQUENCE</scope>
    <source>
        <strain evidence="9">MAHUQ-46</strain>
    </source>
</reference>
<evidence type="ECO:0000256" key="8">
    <source>
        <dbReference type="SAM" id="Phobius"/>
    </source>
</evidence>
<comment type="caution">
    <text evidence="9">The sequence shown here is derived from an EMBL/GenBank/DDBJ whole genome shotgun (WGS) entry which is preliminary data.</text>
</comment>
<name>A0A934J865_9BACL</name>